<organism evidence="1 2">
    <name type="scientific">Candidatus Desulfatibia vada</name>
    <dbReference type="NCBI Taxonomy" id="2841696"/>
    <lineage>
        <taxon>Bacteria</taxon>
        <taxon>Pseudomonadati</taxon>
        <taxon>Thermodesulfobacteriota</taxon>
        <taxon>Desulfobacteria</taxon>
        <taxon>Desulfobacterales</taxon>
        <taxon>Desulfobacterales incertae sedis</taxon>
        <taxon>Candidatus Desulfatibia</taxon>
    </lineage>
</organism>
<gene>
    <name evidence="1" type="ORF">H8D96_15260</name>
</gene>
<dbReference type="AlphaFoldDB" id="A0A8J6TUW4"/>
<sequence length="88" mass="10237">MKSKRTLKRTVTGIIIPQQWDDNGNVTGVSIQAFDESEYIVRAYKRGKELRDFINQKVKVNGKVFERLDGKELIQVNQFEILEHNNTV</sequence>
<evidence type="ECO:0000313" key="1">
    <source>
        <dbReference type="EMBL" id="MBC8433267.1"/>
    </source>
</evidence>
<accession>A0A8J6TUW4</accession>
<name>A0A8J6TUW4_9BACT</name>
<dbReference type="EMBL" id="JACNIG010000287">
    <property type="protein sequence ID" value="MBC8433267.1"/>
    <property type="molecule type" value="Genomic_DNA"/>
</dbReference>
<dbReference type="Proteomes" id="UP000605201">
    <property type="component" value="Unassembled WGS sequence"/>
</dbReference>
<evidence type="ECO:0000313" key="2">
    <source>
        <dbReference type="Proteomes" id="UP000605201"/>
    </source>
</evidence>
<protein>
    <submittedName>
        <fullName evidence="1">Uncharacterized protein</fullName>
    </submittedName>
</protein>
<comment type="caution">
    <text evidence="1">The sequence shown here is derived from an EMBL/GenBank/DDBJ whole genome shotgun (WGS) entry which is preliminary data.</text>
</comment>
<proteinExistence type="predicted"/>
<reference evidence="1 2" key="1">
    <citation type="submission" date="2020-08" db="EMBL/GenBank/DDBJ databases">
        <title>Bridging the membrane lipid divide: bacteria of the FCB group superphylum have the potential to synthesize archaeal ether lipids.</title>
        <authorList>
            <person name="Villanueva L."/>
            <person name="Von Meijenfeldt F.A.B."/>
            <person name="Westbye A.B."/>
            <person name="Yadav S."/>
            <person name="Hopmans E.C."/>
            <person name="Dutilh B.E."/>
            <person name="Sinninghe Damste J.S."/>
        </authorList>
    </citation>
    <scope>NUCLEOTIDE SEQUENCE [LARGE SCALE GENOMIC DNA]</scope>
    <source>
        <strain evidence="1">NIOZ-UU17</strain>
    </source>
</reference>